<evidence type="ECO:0000256" key="4">
    <source>
        <dbReference type="ARBA" id="ARBA00022692"/>
    </source>
</evidence>
<evidence type="ECO:0000256" key="1">
    <source>
        <dbReference type="ARBA" id="ARBA00004651"/>
    </source>
</evidence>
<comment type="similarity">
    <text evidence="2">Belongs to the DoxX family.</text>
</comment>
<protein>
    <submittedName>
        <fullName evidence="8">Putative oxidoreductase</fullName>
    </submittedName>
</protein>
<evidence type="ECO:0000256" key="7">
    <source>
        <dbReference type="SAM" id="Phobius"/>
    </source>
</evidence>
<evidence type="ECO:0000256" key="5">
    <source>
        <dbReference type="ARBA" id="ARBA00022989"/>
    </source>
</evidence>
<dbReference type="PANTHER" id="PTHR33452:SF1">
    <property type="entry name" value="INNER MEMBRANE PROTEIN YPHA-RELATED"/>
    <property type="match status" value="1"/>
</dbReference>
<accession>A0A1H7B8K7</accession>
<evidence type="ECO:0000313" key="9">
    <source>
        <dbReference type="Proteomes" id="UP000199662"/>
    </source>
</evidence>
<organism evidence="8 9">
    <name type="scientific">Propionispira arboris</name>
    <dbReference type="NCBI Taxonomy" id="84035"/>
    <lineage>
        <taxon>Bacteria</taxon>
        <taxon>Bacillati</taxon>
        <taxon>Bacillota</taxon>
        <taxon>Negativicutes</taxon>
        <taxon>Selenomonadales</taxon>
        <taxon>Selenomonadaceae</taxon>
        <taxon>Propionispira</taxon>
    </lineage>
</organism>
<feature type="transmembrane region" description="Helical" evidence="7">
    <location>
        <begin position="12"/>
        <end position="33"/>
    </location>
</feature>
<evidence type="ECO:0000256" key="6">
    <source>
        <dbReference type="ARBA" id="ARBA00023136"/>
    </source>
</evidence>
<feature type="transmembrane region" description="Helical" evidence="7">
    <location>
        <begin position="53"/>
        <end position="72"/>
    </location>
</feature>
<keyword evidence="4 7" id="KW-0812">Transmembrane</keyword>
<dbReference type="GO" id="GO:0005886">
    <property type="term" value="C:plasma membrane"/>
    <property type="evidence" value="ECO:0007669"/>
    <property type="project" value="UniProtKB-SubCell"/>
</dbReference>
<evidence type="ECO:0000256" key="2">
    <source>
        <dbReference type="ARBA" id="ARBA00006679"/>
    </source>
</evidence>
<evidence type="ECO:0000313" key="8">
    <source>
        <dbReference type="EMBL" id="SEJ74053.1"/>
    </source>
</evidence>
<keyword evidence="3" id="KW-1003">Cell membrane</keyword>
<dbReference type="PANTHER" id="PTHR33452">
    <property type="entry name" value="OXIDOREDUCTASE CATD-RELATED"/>
    <property type="match status" value="1"/>
</dbReference>
<dbReference type="Pfam" id="PF07681">
    <property type="entry name" value="DoxX"/>
    <property type="match status" value="1"/>
</dbReference>
<dbReference type="RefSeq" id="WP_091833175.1">
    <property type="nucleotide sequence ID" value="NZ_FNZK01000015.1"/>
</dbReference>
<name>A0A1H7B8K7_9FIRM</name>
<dbReference type="STRING" id="84035.SAMN05660742_115103"/>
<dbReference type="InterPro" id="IPR051907">
    <property type="entry name" value="DoxX-like_oxidoreductase"/>
</dbReference>
<keyword evidence="9" id="KW-1185">Reference proteome</keyword>
<dbReference type="AlphaFoldDB" id="A0A1H7B8K7"/>
<dbReference type="InterPro" id="IPR032808">
    <property type="entry name" value="DoxX"/>
</dbReference>
<comment type="subcellular location">
    <subcellularLocation>
        <location evidence="1">Cell membrane</location>
        <topology evidence="1">Multi-pass membrane protein</topology>
    </subcellularLocation>
</comment>
<dbReference type="EMBL" id="FNZK01000015">
    <property type="protein sequence ID" value="SEJ74053.1"/>
    <property type="molecule type" value="Genomic_DNA"/>
</dbReference>
<proteinExistence type="inferred from homology"/>
<gene>
    <name evidence="8" type="ORF">SAMN05660742_115103</name>
</gene>
<sequence>MKYFLQDINEFLNARIDAAVLLFRIVIGCMFMWHGFPKITGGVDVWTGLGQSLAVFGISVFPVFFGFMSGVIEFFGGLFLFLGFFYRFACFFLFVNMMTAFSTQMMSDKGLAKASQSLEDGFSFFAAIAIGPGKYSLDYKLKWIRNKW</sequence>
<evidence type="ECO:0000256" key="3">
    <source>
        <dbReference type="ARBA" id="ARBA00022475"/>
    </source>
</evidence>
<dbReference type="Proteomes" id="UP000199662">
    <property type="component" value="Unassembled WGS sequence"/>
</dbReference>
<reference evidence="9" key="1">
    <citation type="submission" date="2016-10" db="EMBL/GenBank/DDBJ databases">
        <authorList>
            <person name="Varghese N."/>
            <person name="Submissions S."/>
        </authorList>
    </citation>
    <scope>NUCLEOTIDE SEQUENCE [LARGE SCALE GENOMIC DNA]</scope>
    <source>
        <strain evidence="9">DSM 2179</strain>
    </source>
</reference>
<feature type="transmembrane region" description="Helical" evidence="7">
    <location>
        <begin position="79"/>
        <end position="101"/>
    </location>
</feature>
<keyword evidence="5 7" id="KW-1133">Transmembrane helix</keyword>
<keyword evidence="6 7" id="KW-0472">Membrane</keyword>